<evidence type="ECO:0000256" key="1">
    <source>
        <dbReference type="ARBA" id="ARBA00022527"/>
    </source>
</evidence>
<dbReference type="FunFam" id="3.30.565.10:FF:000028">
    <property type="entry name" value="PAS sensor protein"/>
    <property type="match status" value="1"/>
</dbReference>
<dbReference type="GO" id="GO:0004674">
    <property type="term" value="F:protein serine/threonine kinase activity"/>
    <property type="evidence" value="ECO:0007669"/>
    <property type="project" value="UniProtKB-KW"/>
</dbReference>
<dbReference type="PROSITE" id="PS50112">
    <property type="entry name" value="PAS"/>
    <property type="match status" value="1"/>
</dbReference>
<dbReference type="NCBIfam" id="TIGR00229">
    <property type="entry name" value="sensory_box"/>
    <property type="match status" value="1"/>
</dbReference>
<dbReference type="Gene3D" id="3.30.450.20">
    <property type="entry name" value="PAS domain"/>
    <property type="match status" value="1"/>
</dbReference>
<evidence type="ECO:0000313" key="4">
    <source>
        <dbReference type="Proteomes" id="UP000472335"/>
    </source>
</evidence>
<feature type="domain" description="PAS" evidence="2">
    <location>
        <begin position="23"/>
        <end position="51"/>
    </location>
</feature>
<keyword evidence="1" id="KW-0418">Kinase</keyword>
<name>A0A6G4VG39_9ACTN</name>
<reference evidence="3 4" key="1">
    <citation type="submission" date="2020-02" db="EMBL/GenBank/DDBJ databases">
        <title>Whole-genome analyses of novel actinobacteria.</title>
        <authorList>
            <person name="Sahin N."/>
            <person name="Gencbay T."/>
        </authorList>
    </citation>
    <scope>NUCLEOTIDE SEQUENCE [LARGE SCALE GENOMIC DNA]</scope>
    <source>
        <strain evidence="3 4">HC44</strain>
    </source>
</reference>
<keyword evidence="1" id="KW-0723">Serine/threonine-protein kinase</keyword>
<dbReference type="InterPro" id="IPR050267">
    <property type="entry name" value="Anti-sigma-factor_SerPK"/>
</dbReference>
<dbReference type="AlphaFoldDB" id="A0A6G4VG39"/>
<keyword evidence="1" id="KW-0808">Transferase</keyword>
<dbReference type="PANTHER" id="PTHR35526">
    <property type="entry name" value="ANTI-SIGMA-F FACTOR RSBW-RELATED"/>
    <property type="match status" value="1"/>
</dbReference>
<dbReference type="EMBL" id="JAAKZY010000154">
    <property type="protein sequence ID" value="NGO12757.1"/>
    <property type="molecule type" value="Genomic_DNA"/>
</dbReference>
<dbReference type="CDD" id="cd00130">
    <property type="entry name" value="PAS"/>
    <property type="match status" value="1"/>
</dbReference>
<organism evidence="3 4">
    <name type="scientific">Streptomyces scabichelini</name>
    <dbReference type="NCBI Taxonomy" id="2711217"/>
    <lineage>
        <taxon>Bacteria</taxon>
        <taxon>Bacillati</taxon>
        <taxon>Actinomycetota</taxon>
        <taxon>Actinomycetes</taxon>
        <taxon>Kitasatosporales</taxon>
        <taxon>Streptomycetaceae</taxon>
        <taxon>Streptomyces</taxon>
    </lineage>
</organism>
<dbReference type="SUPFAM" id="SSF55785">
    <property type="entry name" value="PYP-like sensor domain (PAS domain)"/>
    <property type="match status" value="1"/>
</dbReference>
<keyword evidence="4" id="KW-1185">Reference proteome</keyword>
<dbReference type="InterPro" id="IPR000014">
    <property type="entry name" value="PAS"/>
</dbReference>
<dbReference type="GO" id="GO:0006355">
    <property type="term" value="P:regulation of DNA-templated transcription"/>
    <property type="evidence" value="ECO:0007669"/>
    <property type="project" value="InterPro"/>
</dbReference>
<dbReference type="Pfam" id="PF13581">
    <property type="entry name" value="HATPase_c_2"/>
    <property type="match status" value="1"/>
</dbReference>
<dbReference type="Gene3D" id="3.30.565.10">
    <property type="entry name" value="Histidine kinase-like ATPase, C-terminal domain"/>
    <property type="match status" value="1"/>
</dbReference>
<proteinExistence type="predicted"/>
<sequence>MSESSDHVGSGSFALDAFDAAAVLDEDGTVRQWSLAAAELVGYDAADVRGRPLGALIADASDASDASCAGPLQGTRLPAGGRALLRHRQGGTVDVTFQNGIGVPLDALGRSVLADIGEPPVREDIALLLARTRAVRGEDIASWTFPADPTVVAQAREQISRQLTAWGLDDLAFTTELVVSELVTNAVRYAGGPVGLRLIRDNVLICEVIDPSNTQPRLRRASHTDEGGRALFLVAQLTTRWGCRYGRTGKTIWAEQPLTP</sequence>
<protein>
    <submittedName>
        <fullName evidence="3">PAS domain S-box protein</fullName>
    </submittedName>
</protein>
<gene>
    <name evidence="3" type="ORF">G5C60_35380</name>
</gene>
<dbReference type="Proteomes" id="UP000472335">
    <property type="component" value="Unassembled WGS sequence"/>
</dbReference>
<dbReference type="InterPro" id="IPR035965">
    <property type="entry name" value="PAS-like_dom_sf"/>
</dbReference>
<comment type="caution">
    <text evidence="3">The sequence shown here is derived from an EMBL/GenBank/DDBJ whole genome shotgun (WGS) entry which is preliminary data.</text>
</comment>
<evidence type="ECO:0000259" key="2">
    <source>
        <dbReference type="PROSITE" id="PS50112"/>
    </source>
</evidence>
<dbReference type="Pfam" id="PF00989">
    <property type="entry name" value="PAS"/>
    <property type="match status" value="1"/>
</dbReference>
<evidence type="ECO:0000313" key="3">
    <source>
        <dbReference type="EMBL" id="NGO12757.1"/>
    </source>
</evidence>
<dbReference type="PANTHER" id="PTHR35526:SF3">
    <property type="entry name" value="ANTI-SIGMA-F FACTOR RSBW"/>
    <property type="match status" value="1"/>
</dbReference>
<accession>A0A6G4VG39</accession>
<dbReference type="InterPro" id="IPR013767">
    <property type="entry name" value="PAS_fold"/>
</dbReference>
<dbReference type="CDD" id="cd16936">
    <property type="entry name" value="HATPase_RsbW-like"/>
    <property type="match status" value="1"/>
</dbReference>
<dbReference type="InterPro" id="IPR003594">
    <property type="entry name" value="HATPase_dom"/>
</dbReference>
<dbReference type="InterPro" id="IPR036890">
    <property type="entry name" value="HATPase_C_sf"/>
</dbReference>